<proteinExistence type="inferred from homology"/>
<reference evidence="6" key="1">
    <citation type="submission" date="2023-03" db="EMBL/GenBank/DDBJ databases">
        <title>Massive genome expansion in bonnet fungi (Mycena s.s.) driven by repeated elements and novel gene families across ecological guilds.</title>
        <authorList>
            <consortium name="Lawrence Berkeley National Laboratory"/>
            <person name="Harder C.B."/>
            <person name="Miyauchi S."/>
            <person name="Viragh M."/>
            <person name="Kuo A."/>
            <person name="Thoen E."/>
            <person name="Andreopoulos B."/>
            <person name="Lu D."/>
            <person name="Skrede I."/>
            <person name="Drula E."/>
            <person name="Henrissat B."/>
            <person name="Morin E."/>
            <person name="Kohler A."/>
            <person name="Barry K."/>
            <person name="LaButti K."/>
            <person name="Morin E."/>
            <person name="Salamov A."/>
            <person name="Lipzen A."/>
            <person name="Mereny Z."/>
            <person name="Hegedus B."/>
            <person name="Baldrian P."/>
            <person name="Stursova M."/>
            <person name="Weitz H."/>
            <person name="Taylor A."/>
            <person name="Grigoriev I.V."/>
            <person name="Nagy L.G."/>
            <person name="Martin F."/>
            <person name="Kauserud H."/>
        </authorList>
    </citation>
    <scope>NUCLEOTIDE SEQUENCE</scope>
    <source>
        <strain evidence="6">9144</strain>
    </source>
</reference>
<dbReference type="GO" id="GO:0008234">
    <property type="term" value="F:cysteine-type peptidase activity"/>
    <property type="evidence" value="ECO:0007669"/>
    <property type="project" value="InterPro"/>
</dbReference>
<dbReference type="GO" id="GO:0006508">
    <property type="term" value="P:proteolysis"/>
    <property type="evidence" value="ECO:0007669"/>
    <property type="project" value="UniProtKB-KW"/>
</dbReference>
<dbReference type="EMBL" id="JARJCW010000001">
    <property type="protein sequence ID" value="KAJ7229911.1"/>
    <property type="molecule type" value="Genomic_DNA"/>
</dbReference>
<dbReference type="InterPro" id="IPR038765">
    <property type="entry name" value="Papain-like_cys_pep_sf"/>
</dbReference>
<organism evidence="6 7">
    <name type="scientific">Mycena pura</name>
    <dbReference type="NCBI Taxonomy" id="153505"/>
    <lineage>
        <taxon>Eukaryota</taxon>
        <taxon>Fungi</taxon>
        <taxon>Dikarya</taxon>
        <taxon>Basidiomycota</taxon>
        <taxon>Agaricomycotina</taxon>
        <taxon>Agaricomycetes</taxon>
        <taxon>Agaricomycetidae</taxon>
        <taxon>Agaricales</taxon>
        <taxon>Marasmiineae</taxon>
        <taxon>Mycenaceae</taxon>
        <taxon>Mycena</taxon>
    </lineage>
</organism>
<evidence type="ECO:0000256" key="1">
    <source>
        <dbReference type="ARBA" id="ARBA00005234"/>
    </source>
</evidence>
<evidence type="ECO:0000259" key="5">
    <source>
        <dbReference type="PROSITE" id="PS50600"/>
    </source>
</evidence>
<name>A0AAD7E604_9AGAR</name>
<protein>
    <recommendedName>
        <fullName evidence="5">Ubiquitin-like protease family profile domain-containing protein</fullName>
    </recommendedName>
</protein>
<comment type="similarity">
    <text evidence="1">Belongs to the peptidase C48 family.</text>
</comment>
<dbReference type="Gene3D" id="3.40.395.10">
    <property type="entry name" value="Adenoviral Proteinase, Chain A"/>
    <property type="match status" value="1"/>
</dbReference>
<feature type="compositionally biased region" description="Low complexity" evidence="4">
    <location>
        <begin position="425"/>
        <end position="434"/>
    </location>
</feature>
<dbReference type="Proteomes" id="UP001219525">
    <property type="component" value="Unassembled WGS sequence"/>
</dbReference>
<feature type="region of interest" description="Disordered" evidence="4">
    <location>
        <begin position="415"/>
        <end position="434"/>
    </location>
</feature>
<evidence type="ECO:0000256" key="3">
    <source>
        <dbReference type="ARBA" id="ARBA00022801"/>
    </source>
</evidence>
<evidence type="ECO:0000256" key="4">
    <source>
        <dbReference type="SAM" id="MobiDB-lite"/>
    </source>
</evidence>
<comment type="caution">
    <text evidence="6">The sequence shown here is derived from an EMBL/GenBank/DDBJ whole genome shotgun (WGS) entry which is preliminary data.</text>
</comment>
<accession>A0AAD7E604</accession>
<keyword evidence="7" id="KW-1185">Reference proteome</keyword>
<evidence type="ECO:0000313" key="6">
    <source>
        <dbReference type="EMBL" id="KAJ7229911.1"/>
    </source>
</evidence>
<keyword evidence="3" id="KW-0378">Hydrolase</keyword>
<dbReference type="SUPFAM" id="SSF54001">
    <property type="entry name" value="Cysteine proteinases"/>
    <property type="match status" value="1"/>
</dbReference>
<keyword evidence="2" id="KW-0645">Protease</keyword>
<feature type="region of interest" description="Disordered" evidence="4">
    <location>
        <begin position="470"/>
        <end position="525"/>
    </location>
</feature>
<dbReference type="InterPro" id="IPR003653">
    <property type="entry name" value="Peptidase_C48_C"/>
</dbReference>
<dbReference type="PROSITE" id="PS50600">
    <property type="entry name" value="ULP_PROTEASE"/>
    <property type="match status" value="1"/>
</dbReference>
<gene>
    <name evidence="6" type="ORF">GGX14DRAFT_553416</name>
</gene>
<sequence length="1809" mass="200565">MNYELILDDDELSHPTDVRFIASEWRGCGRVYSDLPTHVSRELERARSIPPDLRQTTLPSDVLSPADVVANGKLPTLSQRHNDGADNPLELTFDNSEPNFIPTTALDVALPPFKTMQRLDKDYGQAWLDNKQSIRDDRVQPTRYLPLWYTEYFFLVRRLVVASAKWEDAVYYTYGEVEQAELNEPEWREKTMDALVSISGWHGHVPGPESDFMFDHLADILGENWLTESIVNGLVADVRRRMNLLMPESKLFCIADLEFTQYIEDYAANTLERRAKADLGRYEDLLRSSDAPRFLAFPLYSPQYHWTAGVVVLEQKTVRFGDPIRRSPPPNFVCALTKWLCAVMSWSSVSIKSDLPCGRQRDRFNCGIIAANTIANFVLGEELWHERNARALRFRAFCTLAHRILQVQNGPQYTGPLLDPDATEPHLPTLTAAPAPSTDIETMATSSQDALQVSAPLKLGDDDVNALLSDPASAGSVASKRARPTDLEAGDEEPAQKRAKGSSGKIQRTAKSSKGPLKLTASSLRPRIPDDVQLRIVDSLRTGGQSMSARHDRVLTILINAGLYRGSESKKAVLRRACVAAGDPNPGLDIHNPKQVVCSRCKEPVALQSAYQPGRFEAHLRKTKPCKPAPQASKTISNFFGVASKTRTLVPSQPREYTKYCGGLTGRMHPRIDYYIEHCPATGGGARNINFYVAQLFEQSQSITSITDPRLTPKQRRAAYHRQTLDREWRIDTSPHSSAVVSTKCIGKFTVYSKAAVLDPTVVCELCAAVFASRGFRTAINRDREKPYEQLKCTPKIHSNPIQARLMGKYAGLEQILDEVSSAGLVPIFGRFVRSVCQGQYNNQQVLLGLVETQQLATERQIRGKGMQNMKYPLHYRGWCALLRLTSPEAARLFAENFRTETVRSMNHQIAQRPRFPVGITARNFEFLAQYCSDYGYPPTHPLCVSVDDTKLFPAMHPLHDASEKTWYLLGLPGDRQLRVASPEELDKLIDQKHKPATKLRLFVIQIPFPHVPPLAFAIVPIASTIKAPELIQYQRQLLDGLIERSYRFISNVADGAAVERDVQARVADASTTTYHKIQPPEQFSATEPISVPLHAYDGNIFINTQDAAHARKTGRNNLFSGARLLVLGDHVVYYHQVYDLAVNTDDSPLYAKDVVGYDKQDDNAANRVFSGAALRKLMENPAENMGLVVYSWVVAELVDAYESCTMTPAERAGAAILARLFFRTWKLFLGKMGYSLARHYISPAADKIFDMLIDGLLGLQIIHRDHLPNSGIPLLPWKHASMGNERVFAALRGIYPDFSLVQAIHALPHLRATMTQAKKALFAKSSFKATRNGYTFSDLEQDTTINYAQLARQPTDGEYTAIFGEQIEANHTLWSLLNVDVWALPDIPAPIFAPNPVAVGECKEHLTEDDLAIASDTVLDLGLGDELDRAFEAVKYVQGLRKEDEDEITQCAYAAAALVVDNLAKLDDLPELVEPAALEQSRNDIALAIKMQPDAILHLLSSMKGAFGAAPSAELDMSSPCPLADLASGELEPLAAIRDRHQTERARKGVKTYRALASNSTTTDKKSAEPTERQLLARRLQAVMRKADKQNTTAGMARKAHTEATDSESIEPAGNAANAAVVAANRANDVLRKRRAAAKGLQSRQAISEAGISHLTPLRAGDWLFAVCCGDIVLAQVITLYSKGGGKGGRHDWIPQILNIAQVSYAAVRVYQYSGARSFRRIHRQTAAVGVSTFAHLPSGAVLVRVADTVVVTERAAEISKKTAAMFVELVGEKEALMRMTTILTTVQRKGRANSNILDIVEDDGVDD</sequence>
<feature type="domain" description="Ubiquitin-like protease family profile" evidence="5">
    <location>
        <begin position="210"/>
        <end position="377"/>
    </location>
</feature>
<evidence type="ECO:0000256" key="2">
    <source>
        <dbReference type="ARBA" id="ARBA00022670"/>
    </source>
</evidence>
<dbReference type="GO" id="GO:0019783">
    <property type="term" value="F:ubiquitin-like protein peptidase activity"/>
    <property type="evidence" value="ECO:0007669"/>
    <property type="project" value="UniProtKB-ARBA"/>
</dbReference>
<evidence type="ECO:0000313" key="7">
    <source>
        <dbReference type="Proteomes" id="UP001219525"/>
    </source>
</evidence>